<dbReference type="Pfam" id="PF07992">
    <property type="entry name" value="Pyr_redox_2"/>
    <property type="match status" value="1"/>
</dbReference>
<dbReference type="InterPro" id="IPR023753">
    <property type="entry name" value="FAD/NAD-binding_dom"/>
</dbReference>
<dbReference type="EMBL" id="BMHQ01000009">
    <property type="protein sequence ID" value="GGE22161.1"/>
    <property type="molecule type" value="Genomic_DNA"/>
</dbReference>
<dbReference type="RefSeq" id="WP_188648259.1">
    <property type="nucleotide sequence ID" value="NZ_BMHQ01000009.1"/>
</dbReference>
<dbReference type="PANTHER" id="PTHR42783:SF3">
    <property type="entry name" value="GLUTAMATE SYNTHASE [NADPH] SMALL CHAIN-RELATED"/>
    <property type="match status" value="1"/>
</dbReference>
<dbReference type="PANTHER" id="PTHR42783">
    <property type="entry name" value="GLUTAMATE SYNTHASE [NADPH] SMALL CHAIN"/>
    <property type="match status" value="1"/>
</dbReference>
<dbReference type="Pfam" id="PF14691">
    <property type="entry name" value="Fer4_20"/>
    <property type="match status" value="1"/>
</dbReference>
<comment type="caution">
    <text evidence="2">The sequence shown here is derived from an EMBL/GenBank/DDBJ whole genome shotgun (WGS) entry which is preliminary data.</text>
</comment>
<accession>A0A8J2VJ39</accession>
<proteinExistence type="predicted"/>
<dbReference type="GO" id="GO:0051536">
    <property type="term" value="F:iron-sulfur cluster binding"/>
    <property type="evidence" value="ECO:0007669"/>
    <property type="project" value="InterPro"/>
</dbReference>
<keyword evidence="3" id="KW-1185">Reference proteome</keyword>
<dbReference type="InterPro" id="IPR028261">
    <property type="entry name" value="DPD_II"/>
</dbReference>
<dbReference type="InterPro" id="IPR009051">
    <property type="entry name" value="Helical_ferredxn"/>
</dbReference>
<dbReference type="Gene3D" id="1.10.1060.10">
    <property type="entry name" value="Alpha-helical ferredoxin"/>
    <property type="match status" value="1"/>
</dbReference>
<protein>
    <submittedName>
        <fullName evidence="2">Oxidoreductase</fullName>
    </submittedName>
</protein>
<dbReference type="AlphaFoldDB" id="A0A8J2VJ39"/>
<sequence>MSERLESSSLFASIHRSLGRMDVVHEANRCLYCYDAPCTQACPTHIDVPAFIHKIRTGNLKGSARVIMEANPAGASCARVCPTEELCEGACVLNKEDVAIRIGDLQRYVTDWVREHDVELFQPGPPTGFRVAVVGGGPAGLSAARELARMGHSVTIYEAKSRLGGLNTYGIVPFRLPEDVALWEAEQVVKLGVTVHTDTAVGRDISPQELLTRFDAVVLAFGMGAVPRLGIEGEELTGVWDAIELIERVKTGKSIGEIGSTVVVIGAGNTAVDAATCSKRLGAEQVTMVYRRTEKEMTAYEFEYDFAKQEGVEFRWLSAPTRILGEEGRVRGVEFIRMRLEAADDSGRPRPVPIPGSEYVVEADTVIRAIGQHRLTEVLQGLGVECRDGVIQVDERFRTSNPKVFAAGDCTFEKGRGEAMVVEAAEQGKVAAWSLHQQWSHMQRV</sequence>
<dbReference type="InterPro" id="IPR017896">
    <property type="entry name" value="4Fe4S_Fe-S-bd"/>
</dbReference>
<dbReference type="SUPFAM" id="SSF46548">
    <property type="entry name" value="alpha-helical ferredoxin"/>
    <property type="match status" value="1"/>
</dbReference>
<reference evidence="2" key="2">
    <citation type="submission" date="2020-09" db="EMBL/GenBank/DDBJ databases">
        <authorList>
            <person name="Sun Q."/>
            <person name="Zhou Y."/>
        </authorList>
    </citation>
    <scope>NUCLEOTIDE SEQUENCE</scope>
    <source>
        <strain evidence="2">CGMCC 1.15179</strain>
    </source>
</reference>
<evidence type="ECO:0000259" key="1">
    <source>
        <dbReference type="PROSITE" id="PS51379"/>
    </source>
</evidence>
<dbReference type="PRINTS" id="PR00368">
    <property type="entry name" value="FADPNR"/>
</dbReference>
<reference evidence="2" key="1">
    <citation type="journal article" date="2014" name="Int. J. Syst. Evol. Microbiol.">
        <title>Complete genome sequence of Corynebacterium casei LMG S-19264T (=DSM 44701T), isolated from a smear-ripened cheese.</title>
        <authorList>
            <consortium name="US DOE Joint Genome Institute (JGI-PGF)"/>
            <person name="Walter F."/>
            <person name="Albersmeier A."/>
            <person name="Kalinowski J."/>
            <person name="Ruckert C."/>
        </authorList>
    </citation>
    <scope>NUCLEOTIDE SEQUENCE</scope>
    <source>
        <strain evidence="2">CGMCC 1.15179</strain>
    </source>
</reference>
<evidence type="ECO:0000313" key="3">
    <source>
        <dbReference type="Proteomes" id="UP000625210"/>
    </source>
</evidence>
<feature type="domain" description="4Fe-4S ferredoxin-type" evidence="1">
    <location>
        <begin position="21"/>
        <end position="54"/>
    </location>
</feature>
<evidence type="ECO:0000313" key="2">
    <source>
        <dbReference type="EMBL" id="GGE22161.1"/>
    </source>
</evidence>
<dbReference type="SUPFAM" id="SSF51971">
    <property type="entry name" value="Nucleotide-binding domain"/>
    <property type="match status" value="1"/>
</dbReference>
<dbReference type="Gene3D" id="3.50.50.60">
    <property type="entry name" value="FAD/NAD(P)-binding domain"/>
    <property type="match status" value="3"/>
</dbReference>
<dbReference type="InterPro" id="IPR036188">
    <property type="entry name" value="FAD/NAD-bd_sf"/>
</dbReference>
<organism evidence="2 3">
    <name type="scientific">Marinithermofilum abyssi</name>
    <dbReference type="NCBI Taxonomy" id="1571185"/>
    <lineage>
        <taxon>Bacteria</taxon>
        <taxon>Bacillati</taxon>
        <taxon>Bacillota</taxon>
        <taxon>Bacilli</taxon>
        <taxon>Bacillales</taxon>
        <taxon>Thermoactinomycetaceae</taxon>
        <taxon>Marinithermofilum</taxon>
    </lineage>
</organism>
<name>A0A8J2VJ39_9BACL</name>
<dbReference type="GO" id="GO:0016491">
    <property type="term" value="F:oxidoreductase activity"/>
    <property type="evidence" value="ECO:0007669"/>
    <property type="project" value="InterPro"/>
</dbReference>
<dbReference type="PROSITE" id="PS51379">
    <property type="entry name" value="4FE4S_FER_2"/>
    <property type="match status" value="1"/>
</dbReference>
<dbReference type="PRINTS" id="PR00469">
    <property type="entry name" value="PNDRDTASEII"/>
</dbReference>
<gene>
    <name evidence="2" type="ORF">GCM10011571_25280</name>
</gene>
<dbReference type="Proteomes" id="UP000625210">
    <property type="component" value="Unassembled WGS sequence"/>
</dbReference>